<evidence type="ECO:0000313" key="5">
    <source>
        <dbReference type="Proteomes" id="UP000216122"/>
    </source>
</evidence>
<reference evidence="4 5" key="2">
    <citation type="submission" date="2017-09" db="EMBL/GenBank/DDBJ databases">
        <title>Tripartite evolution among Lactobacillus johnsonii, Lactobacillus taiwanensis, Lactobacillus reuteri and their rodent host.</title>
        <authorList>
            <person name="Wang T."/>
            <person name="Knowles S."/>
            <person name="Cheng C."/>
        </authorList>
    </citation>
    <scope>NUCLEOTIDE SEQUENCE [LARGE SCALE GENOMIC DNA]</scope>
    <source>
        <strain evidence="4 5">103v</strain>
    </source>
</reference>
<sequence length="818" mass="92822">MSFFHRKRKQKFLITDPYLVRFELASDFTPENNSQIKQILDDVSKVQKENHETPLSETLPFASFKTAEDFFDQLRSVAAQNAQPINFDYFAVWTYDTNEPTKIGKPSSGDGNPHELITMNREDHQFTINSEYQNMTVQLFEVIFNDPDNADFSYEDKLDYCKKLREAYLNSTQLDESQIASLPSMNEANKGNVKLSIPSLSHPEVAVKEAENNNAAPVYDPTSHTFSTPATTNNEQPTSAKATSQAEAPQSTTVNDQGVRTFDTPTNVTNEARETTQSAEHQPKRERRTMRKSVEDEAQEQTDLARTKGHIDAPQFAVSVLDPVEPGHKGYVEYQLNQRMKTYNTILKKMGKQISSKNEKAIINVRQTFSKQVDQAIQEFDKKHEHDDDKLFANIQNDMKDKANDKIKEANDAVDLKTQKLKDQAKQSYDSQINEINHQAEKEKIDNENNIMQSFTNKAQDIFSDQLAEHDQKLQKSKDELVHKLNLKYELESREQAAQLRADGDKILQEAFRKMNDNLDNLKSQTIRENNSAKEVNISQQRVENEKQRLEAPFKDLQQAQSKIQAMQDRLSTATAERDQYKKQLTDQEALLHESSHKMEAMQERINTLTTKQANDKVSKSNNDSVELLNKLVTLQVAQAMGKPKTITAEQSEQQPDQPVEATPANNNSNMNLMMKGFKRLTFVLIVVIVALLALGGWGFVHQQRAYSQQLTNNTKLMNAKLAKARQANQPISQKEADQKALIALHENSLSKLNKYSNEQYYNLDKAIVENNASAAQSAVQGMGNNLHMNDHYRAAQAQNLLTKAGNNSLAKKVGDAN</sequence>
<feature type="coiled-coil region" evidence="1">
    <location>
        <begin position="557"/>
        <end position="612"/>
    </location>
</feature>
<feature type="compositionally biased region" description="Polar residues" evidence="2">
    <location>
        <begin position="222"/>
        <end position="280"/>
    </location>
</feature>
<gene>
    <name evidence="4" type="ORF">CBG21_07260</name>
</gene>
<dbReference type="EMBL" id="NGQC01000044">
    <property type="protein sequence ID" value="OYT02811.1"/>
    <property type="molecule type" value="Genomic_DNA"/>
</dbReference>
<dbReference type="RefSeq" id="WP_094504526.1">
    <property type="nucleotide sequence ID" value="NZ_NGPH01000074.1"/>
</dbReference>
<evidence type="ECO:0000256" key="2">
    <source>
        <dbReference type="SAM" id="MobiDB-lite"/>
    </source>
</evidence>
<dbReference type="Proteomes" id="UP000216122">
    <property type="component" value="Unassembled WGS sequence"/>
</dbReference>
<evidence type="ECO:0000256" key="1">
    <source>
        <dbReference type="SAM" id="Coils"/>
    </source>
</evidence>
<comment type="caution">
    <text evidence="4">The sequence shown here is derived from an EMBL/GenBank/DDBJ whole genome shotgun (WGS) entry which is preliminary data.</text>
</comment>
<organism evidence="4 5">
    <name type="scientific">Limosilactobacillus reuteri</name>
    <name type="common">Lactobacillus reuteri</name>
    <dbReference type="NCBI Taxonomy" id="1598"/>
    <lineage>
        <taxon>Bacteria</taxon>
        <taxon>Bacillati</taxon>
        <taxon>Bacillota</taxon>
        <taxon>Bacilli</taxon>
        <taxon>Lactobacillales</taxon>
        <taxon>Lactobacillaceae</taxon>
        <taxon>Limosilactobacillus</taxon>
    </lineage>
</organism>
<keyword evidence="3" id="KW-0812">Transmembrane</keyword>
<feature type="coiled-coil region" evidence="1">
    <location>
        <begin position="393"/>
        <end position="427"/>
    </location>
</feature>
<feature type="region of interest" description="Disordered" evidence="2">
    <location>
        <begin position="212"/>
        <end position="306"/>
    </location>
</feature>
<proteinExistence type="predicted"/>
<dbReference type="AlphaFoldDB" id="A0A256VGU1"/>
<evidence type="ECO:0000256" key="3">
    <source>
        <dbReference type="SAM" id="Phobius"/>
    </source>
</evidence>
<feature type="region of interest" description="Disordered" evidence="2">
    <location>
        <begin position="644"/>
        <end position="667"/>
    </location>
</feature>
<name>A0A256VGU1_LIMRT</name>
<reference evidence="5" key="1">
    <citation type="submission" date="2017-05" db="EMBL/GenBank/DDBJ databases">
        <authorList>
            <person name="Lin X.B."/>
            <person name="Stothard P."/>
            <person name="Tasseva G."/>
            <person name="Walter J."/>
        </authorList>
    </citation>
    <scope>NUCLEOTIDE SEQUENCE [LARGE SCALE GENOMIC DNA]</scope>
    <source>
        <strain evidence="5">103v</strain>
    </source>
</reference>
<accession>A0A256VGU1</accession>
<keyword evidence="1" id="KW-0175">Coiled coil</keyword>
<feature type="transmembrane region" description="Helical" evidence="3">
    <location>
        <begin position="681"/>
        <end position="701"/>
    </location>
</feature>
<feature type="compositionally biased region" description="Polar residues" evidence="2">
    <location>
        <begin position="648"/>
        <end position="657"/>
    </location>
</feature>
<evidence type="ECO:0000313" key="4">
    <source>
        <dbReference type="EMBL" id="OYT02811.1"/>
    </source>
</evidence>
<protein>
    <submittedName>
        <fullName evidence="4">Uncharacterized protein</fullName>
    </submittedName>
</protein>
<keyword evidence="3" id="KW-0472">Membrane</keyword>
<keyword evidence="3" id="KW-1133">Transmembrane helix</keyword>